<dbReference type="Proteomes" id="UP000070444">
    <property type="component" value="Unassembled WGS sequence"/>
</dbReference>
<evidence type="ECO:0000313" key="10">
    <source>
        <dbReference type="Proteomes" id="UP000070444"/>
    </source>
</evidence>
<evidence type="ECO:0000259" key="8">
    <source>
        <dbReference type="Pfam" id="PF13886"/>
    </source>
</evidence>
<evidence type="ECO:0000256" key="7">
    <source>
        <dbReference type="SAM" id="Phobius"/>
    </source>
</evidence>
<proteinExistence type="inferred from homology"/>
<feature type="transmembrane region" description="Helical" evidence="7">
    <location>
        <begin position="196"/>
        <end position="215"/>
    </location>
</feature>
<accession>A0A137P5X4</accession>
<feature type="transmembrane region" description="Helical" evidence="7">
    <location>
        <begin position="47"/>
        <end position="68"/>
    </location>
</feature>
<dbReference type="InterPro" id="IPR040236">
    <property type="entry name" value="TMEM198"/>
</dbReference>
<name>A0A137P5X4_CONC2</name>
<keyword evidence="4 7" id="KW-1133">Transmembrane helix</keyword>
<feature type="transmembrane region" description="Helical" evidence="7">
    <location>
        <begin position="80"/>
        <end position="98"/>
    </location>
</feature>
<feature type="domain" description="TM7S3/TM198-like" evidence="8">
    <location>
        <begin position="28"/>
        <end position="217"/>
    </location>
</feature>
<keyword evidence="5 7" id="KW-0472">Membrane</keyword>
<evidence type="ECO:0000256" key="2">
    <source>
        <dbReference type="ARBA" id="ARBA00006244"/>
    </source>
</evidence>
<feature type="transmembrane region" description="Helical" evidence="7">
    <location>
        <begin position="130"/>
        <end position="148"/>
    </location>
</feature>
<evidence type="ECO:0000313" key="9">
    <source>
        <dbReference type="EMBL" id="KXN70334.1"/>
    </source>
</evidence>
<protein>
    <recommendedName>
        <fullName evidence="6">Transmembrane protein 198</fullName>
    </recommendedName>
</protein>
<dbReference type="Pfam" id="PF13886">
    <property type="entry name" value="TM7S3_TM198"/>
    <property type="match status" value="1"/>
</dbReference>
<evidence type="ECO:0000256" key="4">
    <source>
        <dbReference type="ARBA" id="ARBA00022989"/>
    </source>
</evidence>
<reference evidence="9 10" key="1">
    <citation type="journal article" date="2015" name="Genome Biol. Evol.">
        <title>Phylogenomic analyses indicate that early fungi evolved digesting cell walls of algal ancestors of land plants.</title>
        <authorList>
            <person name="Chang Y."/>
            <person name="Wang S."/>
            <person name="Sekimoto S."/>
            <person name="Aerts A.L."/>
            <person name="Choi C."/>
            <person name="Clum A."/>
            <person name="LaButti K.M."/>
            <person name="Lindquist E.A."/>
            <person name="Yee Ngan C."/>
            <person name="Ohm R.A."/>
            <person name="Salamov A.A."/>
            <person name="Grigoriev I.V."/>
            <person name="Spatafora J.W."/>
            <person name="Berbee M.L."/>
        </authorList>
    </citation>
    <scope>NUCLEOTIDE SEQUENCE [LARGE SCALE GENOMIC DNA]</scope>
    <source>
        <strain evidence="9 10">NRRL 28638</strain>
    </source>
</reference>
<comment type="similarity">
    <text evidence="2">Belongs to the TMEM198 family.</text>
</comment>
<sequence length="238" mass="25512">MADSNNWPLGGDGTGKANTSAVAIVSMLILISVGLVFVFAGKKIIKVLLVLLGFFFFACITIVIAGKIVDLSTITKGQRIGILVSSLIIGILGGLLSWCLYKLGIFILGFIMGYNLGGLILQFAKIESQWGRIGIMIACGLVIGILAICLMKFMIVIATAFVGSQAVMIGIDVVANKGYINSVNVMATFKKTEMNAALWAMLGSSIALMLIGIIVQFKAFRDNDKYVVVKEERHVHTS</sequence>
<gene>
    <name evidence="9" type="ORF">CONCODRAFT_7090</name>
</gene>
<keyword evidence="10" id="KW-1185">Reference proteome</keyword>
<evidence type="ECO:0000256" key="6">
    <source>
        <dbReference type="ARBA" id="ARBA00049737"/>
    </source>
</evidence>
<dbReference type="EMBL" id="KQ964505">
    <property type="protein sequence ID" value="KXN70334.1"/>
    <property type="molecule type" value="Genomic_DNA"/>
</dbReference>
<evidence type="ECO:0000256" key="5">
    <source>
        <dbReference type="ARBA" id="ARBA00023136"/>
    </source>
</evidence>
<keyword evidence="3 7" id="KW-0812">Transmembrane</keyword>
<dbReference type="PANTHER" id="PTHR31247:SF5">
    <property type="entry name" value="DUF4203 DOMAIN-CONTAINING PROTEIN"/>
    <property type="match status" value="1"/>
</dbReference>
<dbReference type="STRING" id="796925.A0A137P5X4"/>
<dbReference type="OrthoDB" id="102260at2759"/>
<feature type="transmembrane region" description="Helical" evidence="7">
    <location>
        <begin position="105"/>
        <end position="124"/>
    </location>
</feature>
<dbReference type="GO" id="GO:0005886">
    <property type="term" value="C:plasma membrane"/>
    <property type="evidence" value="ECO:0007669"/>
    <property type="project" value="TreeGrafter"/>
</dbReference>
<evidence type="ECO:0000256" key="1">
    <source>
        <dbReference type="ARBA" id="ARBA00004141"/>
    </source>
</evidence>
<evidence type="ECO:0000256" key="3">
    <source>
        <dbReference type="ARBA" id="ARBA00022692"/>
    </source>
</evidence>
<comment type="subcellular location">
    <subcellularLocation>
        <location evidence="1">Membrane</location>
        <topology evidence="1">Multi-pass membrane protein</topology>
    </subcellularLocation>
</comment>
<feature type="transmembrane region" description="Helical" evidence="7">
    <location>
        <begin position="20"/>
        <end position="40"/>
    </location>
</feature>
<dbReference type="AlphaFoldDB" id="A0A137P5X4"/>
<organism evidence="9 10">
    <name type="scientific">Conidiobolus coronatus (strain ATCC 28846 / CBS 209.66 / NRRL 28638)</name>
    <name type="common">Delacroixia coronata</name>
    <dbReference type="NCBI Taxonomy" id="796925"/>
    <lineage>
        <taxon>Eukaryota</taxon>
        <taxon>Fungi</taxon>
        <taxon>Fungi incertae sedis</taxon>
        <taxon>Zoopagomycota</taxon>
        <taxon>Entomophthoromycotina</taxon>
        <taxon>Entomophthoromycetes</taxon>
        <taxon>Entomophthorales</taxon>
        <taxon>Ancylistaceae</taxon>
        <taxon>Conidiobolus</taxon>
    </lineage>
</organism>
<dbReference type="InterPro" id="IPR025256">
    <property type="entry name" value="TM7S3/TM198-like_dom"/>
</dbReference>
<feature type="transmembrane region" description="Helical" evidence="7">
    <location>
        <begin position="155"/>
        <end position="176"/>
    </location>
</feature>
<dbReference type="PANTHER" id="PTHR31247">
    <property type="entry name" value="TRANSMEMBRANE PROTEIN 198 FAMILY MEMBER"/>
    <property type="match status" value="1"/>
</dbReference>